<dbReference type="Gene3D" id="1.10.1280.10">
    <property type="entry name" value="Di-copper center containing domain from catechol oxidase"/>
    <property type="match status" value="1"/>
</dbReference>
<dbReference type="PRINTS" id="PR00092">
    <property type="entry name" value="TYROSINASE"/>
</dbReference>
<dbReference type="InterPro" id="IPR050316">
    <property type="entry name" value="Tyrosinase/Hemocyanin"/>
</dbReference>
<dbReference type="Proteomes" id="UP000663671">
    <property type="component" value="Chromosome 5"/>
</dbReference>
<dbReference type="PANTHER" id="PTHR11474:SF116">
    <property type="entry name" value="TYROSINASE"/>
    <property type="match status" value="1"/>
</dbReference>
<dbReference type="InterPro" id="IPR008922">
    <property type="entry name" value="Di-copper_centre_dom_sf"/>
</dbReference>
<feature type="chain" id="PRO_5034085268" evidence="3">
    <location>
        <begin position="16"/>
        <end position="379"/>
    </location>
</feature>
<dbReference type="AlphaFoldDB" id="A0A8A1M8K3"/>
<feature type="region of interest" description="Disordered" evidence="2">
    <location>
        <begin position="53"/>
        <end position="84"/>
    </location>
</feature>
<dbReference type="OrthoDB" id="6132182at2759"/>
<dbReference type="VEuPathDB" id="FungiDB:I7I51_04252"/>
<evidence type="ECO:0000259" key="5">
    <source>
        <dbReference type="PROSITE" id="PS00498"/>
    </source>
</evidence>
<reference evidence="6" key="1">
    <citation type="submission" date="2021-01" db="EMBL/GenBank/DDBJ databases">
        <title>Chromosome-level genome assembly of a human fungal pathogen reveals clustering of transcriptionally co-regulated genes.</title>
        <authorList>
            <person name="Voorhies M."/>
            <person name="Cohen S."/>
            <person name="Shea T.P."/>
            <person name="Petrus S."/>
            <person name="Munoz J.F."/>
            <person name="Poplawski S."/>
            <person name="Goldman W.E."/>
            <person name="Michael T."/>
            <person name="Cuomo C.A."/>
            <person name="Sil A."/>
            <person name="Beyhan S."/>
        </authorList>
    </citation>
    <scope>NUCLEOTIDE SEQUENCE</scope>
    <source>
        <strain evidence="6">WU24</strain>
    </source>
</reference>
<evidence type="ECO:0000313" key="7">
    <source>
        <dbReference type="Proteomes" id="UP000663671"/>
    </source>
</evidence>
<dbReference type="InterPro" id="IPR002227">
    <property type="entry name" value="Tyrosinase_Cu-bd"/>
</dbReference>
<feature type="signal peptide" evidence="3">
    <location>
        <begin position="1"/>
        <end position="15"/>
    </location>
</feature>
<evidence type="ECO:0000259" key="4">
    <source>
        <dbReference type="PROSITE" id="PS00497"/>
    </source>
</evidence>
<feature type="compositionally biased region" description="Pro residues" evidence="2">
    <location>
        <begin position="58"/>
        <end position="76"/>
    </location>
</feature>
<accession>A0A8A1M8K3</accession>
<evidence type="ECO:0000256" key="2">
    <source>
        <dbReference type="SAM" id="MobiDB-lite"/>
    </source>
</evidence>
<dbReference type="GO" id="GO:0046872">
    <property type="term" value="F:metal ion binding"/>
    <property type="evidence" value="ECO:0007669"/>
    <property type="project" value="UniProtKB-KW"/>
</dbReference>
<feature type="domain" description="Tyrosinase copper-binding" evidence="5">
    <location>
        <begin position="301"/>
        <end position="312"/>
    </location>
</feature>
<protein>
    <submittedName>
        <fullName evidence="6">Tyrosinase</fullName>
    </submittedName>
</protein>
<proteinExistence type="predicted"/>
<dbReference type="EMBL" id="CP069111">
    <property type="protein sequence ID" value="QSS62075.1"/>
    <property type="molecule type" value="Genomic_DNA"/>
</dbReference>
<keyword evidence="3" id="KW-0732">Signal</keyword>
<sequence length="379" mass="42441">MRWTLLLLGASVASASLKEILANLSPSLPLSSFGKFHTISLEDAKKGKDLIGKLIRPPLDPNPNPKLSPAPNPNPKLSPSEPTEPTFQTFAAACVGRTNMRTEWRRTSHDDRLAFLNAVKCLMNRPPSGRFSSATNRYEDFARLHQQKLSEIHQNDMFLIWHRYFVWTFEQVLRDECGFNRNYPWWDETKDAGRFAQAPVFTRDYFGSLPGPRNGQGVCITDGVFAGITCNIGPGLSNRPHCLSRAVNEEQTAQCNNDFVIACNRRTNYAAMHSCAETGPHGYGHNGIGSVMMDVAGSPSDPIFFMHHAFIDRNFRVWQNEDRARWTTINGVDSRGTPLTLDTVISMAGIRPDVRIRQILDTLGGASIGGVPFCYRYDY</sequence>
<name>A0A8A1M8K3_AJECA</name>
<dbReference type="Pfam" id="PF00264">
    <property type="entry name" value="Tyrosinase"/>
    <property type="match status" value="1"/>
</dbReference>
<evidence type="ECO:0000256" key="1">
    <source>
        <dbReference type="ARBA" id="ARBA00022723"/>
    </source>
</evidence>
<evidence type="ECO:0000256" key="3">
    <source>
        <dbReference type="SAM" id="SignalP"/>
    </source>
</evidence>
<dbReference type="SUPFAM" id="SSF48056">
    <property type="entry name" value="Di-copper centre-containing domain"/>
    <property type="match status" value="1"/>
</dbReference>
<dbReference type="PANTHER" id="PTHR11474">
    <property type="entry name" value="TYROSINASE FAMILY MEMBER"/>
    <property type="match status" value="1"/>
</dbReference>
<keyword evidence="1" id="KW-0479">Metal-binding</keyword>
<gene>
    <name evidence="6" type="primary">TYR1</name>
    <name evidence="6" type="ORF">I7I51_04252</name>
</gene>
<dbReference type="PROSITE" id="PS00497">
    <property type="entry name" value="TYROSINASE_1"/>
    <property type="match status" value="1"/>
</dbReference>
<organism evidence="6 7">
    <name type="scientific">Ajellomyces capsulatus</name>
    <name type="common">Darling's disease fungus</name>
    <name type="synonym">Histoplasma capsulatum</name>
    <dbReference type="NCBI Taxonomy" id="5037"/>
    <lineage>
        <taxon>Eukaryota</taxon>
        <taxon>Fungi</taxon>
        <taxon>Dikarya</taxon>
        <taxon>Ascomycota</taxon>
        <taxon>Pezizomycotina</taxon>
        <taxon>Eurotiomycetes</taxon>
        <taxon>Eurotiomycetidae</taxon>
        <taxon>Onygenales</taxon>
        <taxon>Ajellomycetaceae</taxon>
        <taxon>Histoplasma</taxon>
    </lineage>
</organism>
<dbReference type="GO" id="GO:0016491">
    <property type="term" value="F:oxidoreductase activity"/>
    <property type="evidence" value="ECO:0007669"/>
    <property type="project" value="InterPro"/>
</dbReference>
<dbReference type="PROSITE" id="PS00498">
    <property type="entry name" value="TYROSINASE_2"/>
    <property type="match status" value="1"/>
</dbReference>
<feature type="domain" description="Tyrosinase copper-binding" evidence="4">
    <location>
        <begin position="153"/>
        <end position="170"/>
    </location>
</feature>
<evidence type="ECO:0000313" key="6">
    <source>
        <dbReference type="EMBL" id="QSS62075.1"/>
    </source>
</evidence>